<dbReference type="AlphaFoldDB" id="A0A6H5G7I1"/>
<evidence type="ECO:0000313" key="2">
    <source>
        <dbReference type="Proteomes" id="UP000479000"/>
    </source>
</evidence>
<gene>
    <name evidence="1" type="ORF">NTEN_LOCUS4437</name>
</gene>
<organism evidence="1 2">
    <name type="scientific">Nesidiocoris tenuis</name>
    <dbReference type="NCBI Taxonomy" id="355587"/>
    <lineage>
        <taxon>Eukaryota</taxon>
        <taxon>Metazoa</taxon>
        <taxon>Ecdysozoa</taxon>
        <taxon>Arthropoda</taxon>
        <taxon>Hexapoda</taxon>
        <taxon>Insecta</taxon>
        <taxon>Pterygota</taxon>
        <taxon>Neoptera</taxon>
        <taxon>Paraneoptera</taxon>
        <taxon>Hemiptera</taxon>
        <taxon>Heteroptera</taxon>
        <taxon>Panheteroptera</taxon>
        <taxon>Cimicomorpha</taxon>
        <taxon>Miridae</taxon>
        <taxon>Dicyphina</taxon>
        <taxon>Nesidiocoris</taxon>
    </lineage>
</organism>
<dbReference type="EMBL" id="CADCXU010006591">
    <property type="protein sequence ID" value="CAA9998143.1"/>
    <property type="molecule type" value="Genomic_DNA"/>
</dbReference>
<evidence type="ECO:0000313" key="1">
    <source>
        <dbReference type="EMBL" id="CAA9998143.1"/>
    </source>
</evidence>
<reference evidence="1 2" key="1">
    <citation type="submission" date="2020-02" db="EMBL/GenBank/DDBJ databases">
        <authorList>
            <person name="Ferguson B K."/>
        </authorList>
    </citation>
    <scope>NUCLEOTIDE SEQUENCE [LARGE SCALE GENOMIC DNA]</scope>
</reference>
<name>A0A6H5G7I1_9HEMI</name>
<sequence>MCHDVYPTAPVALVWSTREPMPQELPEHLLCAKGHPDRALGLLSLGQALPTGGRDHTCARKLVRNSGEIFLPISREKIQQVAYQIFIIMKSVGHTGSKKDKP</sequence>
<protein>
    <submittedName>
        <fullName evidence="1">Uncharacterized protein</fullName>
    </submittedName>
</protein>
<accession>A0A6H5G7I1</accession>
<proteinExistence type="predicted"/>
<keyword evidence="2" id="KW-1185">Reference proteome</keyword>
<dbReference type="Proteomes" id="UP000479000">
    <property type="component" value="Unassembled WGS sequence"/>
</dbReference>